<dbReference type="AlphaFoldDB" id="A0A8X7WHZ2"/>
<dbReference type="EMBL" id="JAAMPC010000001">
    <property type="protein sequence ID" value="KAG2329175.1"/>
    <property type="molecule type" value="Genomic_DNA"/>
</dbReference>
<name>A0A8X7WHZ2_BRACI</name>
<reference evidence="2 3" key="1">
    <citation type="submission" date="2020-02" db="EMBL/GenBank/DDBJ databases">
        <authorList>
            <person name="Ma Q."/>
            <person name="Huang Y."/>
            <person name="Song X."/>
            <person name="Pei D."/>
        </authorList>
    </citation>
    <scope>NUCLEOTIDE SEQUENCE [LARGE SCALE GENOMIC DNA]</scope>
    <source>
        <strain evidence="2">Sxm20200214</strain>
        <tissue evidence="2">Leaf</tissue>
    </source>
</reference>
<proteinExistence type="predicted"/>
<protein>
    <submittedName>
        <fullName evidence="2">Uncharacterized protein</fullName>
    </submittedName>
</protein>
<feature type="compositionally biased region" description="Basic and acidic residues" evidence="1">
    <location>
        <begin position="102"/>
        <end position="122"/>
    </location>
</feature>
<gene>
    <name evidence="2" type="ORF">Bca52824_000355</name>
</gene>
<keyword evidence="3" id="KW-1185">Reference proteome</keyword>
<evidence type="ECO:0000256" key="1">
    <source>
        <dbReference type="SAM" id="MobiDB-lite"/>
    </source>
</evidence>
<dbReference type="Proteomes" id="UP000886595">
    <property type="component" value="Unassembled WGS sequence"/>
</dbReference>
<feature type="region of interest" description="Disordered" evidence="1">
    <location>
        <begin position="99"/>
        <end position="139"/>
    </location>
</feature>
<comment type="caution">
    <text evidence="2">The sequence shown here is derived from an EMBL/GenBank/DDBJ whole genome shotgun (WGS) entry which is preliminary data.</text>
</comment>
<evidence type="ECO:0000313" key="2">
    <source>
        <dbReference type="EMBL" id="KAG2329175.1"/>
    </source>
</evidence>
<evidence type="ECO:0000313" key="3">
    <source>
        <dbReference type="Proteomes" id="UP000886595"/>
    </source>
</evidence>
<sequence>MDAKITEIKFKFCNALINGETVHAAYNHANKSGLEDNVFEAAAAPILELVETSIMRSDQWLNHVSRPVFLRSIPEAEKEADEALKESEKALERMQVAVTAATERKNARKEGRKKDEAKEQARKKTKVGEASNKPGGSNA</sequence>
<organism evidence="2 3">
    <name type="scientific">Brassica carinata</name>
    <name type="common">Ethiopian mustard</name>
    <name type="synonym">Abyssinian cabbage</name>
    <dbReference type="NCBI Taxonomy" id="52824"/>
    <lineage>
        <taxon>Eukaryota</taxon>
        <taxon>Viridiplantae</taxon>
        <taxon>Streptophyta</taxon>
        <taxon>Embryophyta</taxon>
        <taxon>Tracheophyta</taxon>
        <taxon>Spermatophyta</taxon>
        <taxon>Magnoliopsida</taxon>
        <taxon>eudicotyledons</taxon>
        <taxon>Gunneridae</taxon>
        <taxon>Pentapetalae</taxon>
        <taxon>rosids</taxon>
        <taxon>malvids</taxon>
        <taxon>Brassicales</taxon>
        <taxon>Brassicaceae</taxon>
        <taxon>Brassiceae</taxon>
        <taxon>Brassica</taxon>
    </lineage>
</organism>
<accession>A0A8X7WHZ2</accession>